<keyword evidence="4" id="KW-0560">Oxidoreductase</keyword>
<accession>A0ABR2XZ70</accession>
<proteinExistence type="inferred from homology"/>
<gene>
    <name evidence="6" type="ORF">SCAR479_03958</name>
</gene>
<comment type="caution">
    <text evidence="6">The sequence shown here is derived from an EMBL/GenBank/DDBJ whole genome shotgun (WGS) entry which is preliminary data.</text>
</comment>
<reference evidence="6 7" key="1">
    <citation type="submission" date="2024-02" db="EMBL/GenBank/DDBJ databases">
        <title>First draft genome assembly of two strains of Seiridium cardinale.</title>
        <authorList>
            <person name="Emiliani G."/>
            <person name="Scali E."/>
        </authorList>
    </citation>
    <scope>NUCLEOTIDE SEQUENCE [LARGE SCALE GENOMIC DNA]</scope>
    <source>
        <strain evidence="6 7">BM-138-000479</strain>
    </source>
</reference>
<keyword evidence="3" id="KW-0479">Metal-binding</keyword>
<evidence type="ECO:0000256" key="2">
    <source>
        <dbReference type="ARBA" id="ARBA00010617"/>
    </source>
</evidence>
<comment type="cofactor">
    <cofactor evidence="1">
        <name>heme</name>
        <dbReference type="ChEBI" id="CHEBI:30413"/>
    </cofactor>
</comment>
<name>A0ABR2XZ70_9PEZI</name>
<evidence type="ECO:0000256" key="1">
    <source>
        <dbReference type="ARBA" id="ARBA00001971"/>
    </source>
</evidence>
<keyword evidence="7" id="KW-1185">Reference proteome</keyword>
<organism evidence="6 7">
    <name type="scientific">Seiridium cardinale</name>
    <dbReference type="NCBI Taxonomy" id="138064"/>
    <lineage>
        <taxon>Eukaryota</taxon>
        <taxon>Fungi</taxon>
        <taxon>Dikarya</taxon>
        <taxon>Ascomycota</taxon>
        <taxon>Pezizomycotina</taxon>
        <taxon>Sordariomycetes</taxon>
        <taxon>Xylariomycetidae</taxon>
        <taxon>Amphisphaeriales</taxon>
        <taxon>Sporocadaceae</taxon>
        <taxon>Seiridium</taxon>
    </lineage>
</organism>
<sequence>MKLDSFMKESLRFYPPLSTTSHREVVKGFIFSNGQNIPSGATIELPSRAVYHDPAHYPDEDNFDGFRHYKLRQSGMAKDHARNQFVISNEQNLMFGYGRHASAGRFFAANEIKMLLAKLILGFDIKNEDGSMERYKSIEDGALIAPETKKKLLFRKVEV</sequence>
<evidence type="ECO:0000256" key="3">
    <source>
        <dbReference type="ARBA" id="ARBA00022723"/>
    </source>
</evidence>
<dbReference type="PANTHER" id="PTHR46206">
    <property type="entry name" value="CYTOCHROME P450"/>
    <property type="match status" value="1"/>
</dbReference>
<keyword evidence="5" id="KW-0408">Iron</keyword>
<comment type="similarity">
    <text evidence="2">Belongs to the cytochrome P450 family.</text>
</comment>
<evidence type="ECO:0000313" key="7">
    <source>
        <dbReference type="Proteomes" id="UP001465668"/>
    </source>
</evidence>
<dbReference type="Gene3D" id="1.10.630.10">
    <property type="entry name" value="Cytochrome P450"/>
    <property type="match status" value="1"/>
</dbReference>
<dbReference type="SUPFAM" id="SSF48264">
    <property type="entry name" value="Cytochrome P450"/>
    <property type="match status" value="1"/>
</dbReference>
<evidence type="ECO:0000256" key="5">
    <source>
        <dbReference type="ARBA" id="ARBA00023004"/>
    </source>
</evidence>
<dbReference type="Pfam" id="PF00067">
    <property type="entry name" value="p450"/>
    <property type="match status" value="1"/>
</dbReference>
<dbReference type="Proteomes" id="UP001465668">
    <property type="component" value="Unassembled WGS sequence"/>
</dbReference>
<evidence type="ECO:0000313" key="6">
    <source>
        <dbReference type="EMBL" id="KAK9779091.1"/>
    </source>
</evidence>
<dbReference type="EMBL" id="JARVKM010000012">
    <property type="protein sequence ID" value="KAK9779091.1"/>
    <property type="molecule type" value="Genomic_DNA"/>
</dbReference>
<dbReference type="InterPro" id="IPR001128">
    <property type="entry name" value="Cyt_P450"/>
</dbReference>
<dbReference type="PANTHER" id="PTHR46206:SF7">
    <property type="entry name" value="P450, PUTATIVE (EUROFUNG)-RELATED"/>
    <property type="match status" value="1"/>
</dbReference>
<dbReference type="InterPro" id="IPR036396">
    <property type="entry name" value="Cyt_P450_sf"/>
</dbReference>
<protein>
    <submittedName>
        <fullName evidence="6">Cytochrome P450 monooxygenase-like protein</fullName>
    </submittedName>
</protein>
<evidence type="ECO:0000256" key="4">
    <source>
        <dbReference type="ARBA" id="ARBA00023002"/>
    </source>
</evidence>